<comment type="caution">
    <text evidence="4">The sequence shown here is derived from an EMBL/GenBank/DDBJ whole genome shotgun (WGS) entry which is preliminary data.</text>
</comment>
<dbReference type="GO" id="GO:0003676">
    <property type="term" value="F:nucleic acid binding"/>
    <property type="evidence" value="ECO:0007669"/>
    <property type="project" value="InterPro"/>
</dbReference>
<dbReference type="PANTHER" id="PTHR42648">
    <property type="entry name" value="TRANSPOSASE, PUTATIVE-RELATED"/>
    <property type="match status" value="1"/>
</dbReference>
<proteinExistence type="predicted"/>
<dbReference type="PROSITE" id="PS50158">
    <property type="entry name" value="ZF_CCHC"/>
    <property type="match status" value="1"/>
</dbReference>
<dbReference type="InterPro" id="IPR036875">
    <property type="entry name" value="Znf_CCHC_sf"/>
</dbReference>
<organism evidence="4 5">
    <name type="scientific">Acer saccharum</name>
    <name type="common">Sugar maple</name>
    <dbReference type="NCBI Taxonomy" id="4024"/>
    <lineage>
        <taxon>Eukaryota</taxon>
        <taxon>Viridiplantae</taxon>
        <taxon>Streptophyta</taxon>
        <taxon>Embryophyta</taxon>
        <taxon>Tracheophyta</taxon>
        <taxon>Spermatophyta</taxon>
        <taxon>Magnoliopsida</taxon>
        <taxon>eudicotyledons</taxon>
        <taxon>Gunneridae</taxon>
        <taxon>Pentapetalae</taxon>
        <taxon>rosids</taxon>
        <taxon>malvids</taxon>
        <taxon>Sapindales</taxon>
        <taxon>Sapindaceae</taxon>
        <taxon>Hippocastanoideae</taxon>
        <taxon>Acereae</taxon>
        <taxon>Acer</taxon>
    </lineage>
</organism>
<dbReference type="EMBL" id="JAUESC010000388">
    <property type="protein sequence ID" value="KAK0571587.1"/>
    <property type="molecule type" value="Genomic_DNA"/>
</dbReference>
<dbReference type="Gene3D" id="3.30.420.10">
    <property type="entry name" value="Ribonuclease H-like superfamily/Ribonuclease H"/>
    <property type="match status" value="1"/>
</dbReference>
<dbReference type="InterPro" id="IPR039537">
    <property type="entry name" value="Retrotran_Ty1/copia-like"/>
</dbReference>
<dbReference type="GO" id="GO:0008233">
    <property type="term" value="F:peptidase activity"/>
    <property type="evidence" value="ECO:0007669"/>
    <property type="project" value="UniProtKB-KW"/>
</dbReference>
<evidence type="ECO:0000256" key="2">
    <source>
        <dbReference type="PROSITE-ProRule" id="PRU00047"/>
    </source>
</evidence>
<dbReference type="SUPFAM" id="SSF57756">
    <property type="entry name" value="Retrovirus zinc finger-like domains"/>
    <property type="match status" value="1"/>
</dbReference>
<dbReference type="Pfam" id="PF13976">
    <property type="entry name" value="gag_pre-integrs"/>
    <property type="match status" value="1"/>
</dbReference>
<dbReference type="GO" id="GO:0008270">
    <property type="term" value="F:zinc ion binding"/>
    <property type="evidence" value="ECO:0007669"/>
    <property type="project" value="UniProtKB-KW"/>
</dbReference>
<dbReference type="PANTHER" id="PTHR42648:SF27">
    <property type="entry name" value="RNA-DIRECTED DNA POLYMERASE"/>
    <property type="match status" value="1"/>
</dbReference>
<dbReference type="InterPro" id="IPR025724">
    <property type="entry name" value="GAG-pre-integrase_dom"/>
</dbReference>
<keyword evidence="2" id="KW-0862">Zinc</keyword>
<evidence type="ECO:0000256" key="1">
    <source>
        <dbReference type="ARBA" id="ARBA00022670"/>
    </source>
</evidence>
<gene>
    <name evidence="4" type="ORF">LWI29_018521</name>
</gene>
<dbReference type="InterPro" id="IPR001878">
    <property type="entry name" value="Znf_CCHC"/>
</dbReference>
<dbReference type="GO" id="GO:0006508">
    <property type="term" value="P:proteolysis"/>
    <property type="evidence" value="ECO:0007669"/>
    <property type="project" value="UniProtKB-KW"/>
</dbReference>
<dbReference type="InterPro" id="IPR054722">
    <property type="entry name" value="PolX-like_BBD"/>
</dbReference>
<evidence type="ECO:0000313" key="4">
    <source>
        <dbReference type="EMBL" id="KAK0571587.1"/>
    </source>
</evidence>
<dbReference type="SUPFAM" id="SSF53098">
    <property type="entry name" value="Ribonuclease H-like"/>
    <property type="match status" value="1"/>
</dbReference>
<protein>
    <recommendedName>
        <fullName evidence="3">CCHC-type domain-containing protein</fullName>
    </recommendedName>
</protein>
<keyword evidence="1" id="KW-0645">Protease</keyword>
<evidence type="ECO:0000259" key="3">
    <source>
        <dbReference type="PROSITE" id="PS50158"/>
    </source>
</evidence>
<keyword evidence="5" id="KW-1185">Reference proteome</keyword>
<keyword evidence="2" id="KW-0479">Metal-binding</keyword>
<dbReference type="Pfam" id="PF22936">
    <property type="entry name" value="Pol_BBD"/>
    <property type="match status" value="1"/>
</dbReference>
<accession>A0AA39V9K7</accession>
<dbReference type="InterPro" id="IPR012337">
    <property type="entry name" value="RNaseH-like_sf"/>
</dbReference>
<name>A0AA39V9K7_ACESA</name>
<sequence length="416" mass="47727">MIPSLKNILKDKTLTGNNYVTWKRKIGFLKQAEKHEFILSTPKPLAHTCESNGTSQKIHLVGKVATVKTRKKVKKQQKKKQFGPTKKVTKIKGKCSLCGENGHWKSNCLKSQNKKKQGNVNYLETCFLADSTDSWIIDSEATNHVSYSLQGFQERKRLNTNEINLRLGNETLVSASAVGDIRVNLDSSRHLDLIDVYYVPQFKRNFISVSCLNKFGYSVTFNKSFIISKNDKIICKGTLENDLFFLHRNISHSLDTELTEPNHKRVKLSKDETYLWHLRQSHINLNRIKRLVSDGPLSDLKVDDLPTCESCLEGKMTKRSFLTKGARATECLGLIHNDLCGPMSIQARGGYECFITFIDDYSRFGYMYLMRHKSDAFDMFKAFKAEVENQFEKHIKILRSDRIYLVSFSNILLIMG</sequence>
<reference evidence="4" key="1">
    <citation type="journal article" date="2022" name="Plant J.">
        <title>Strategies of tolerance reflected in two North American maple genomes.</title>
        <authorList>
            <person name="McEvoy S.L."/>
            <person name="Sezen U.U."/>
            <person name="Trouern-Trend A."/>
            <person name="McMahon S.M."/>
            <person name="Schaberg P.G."/>
            <person name="Yang J."/>
            <person name="Wegrzyn J.L."/>
            <person name="Swenson N.G."/>
        </authorList>
    </citation>
    <scope>NUCLEOTIDE SEQUENCE</scope>
    <source>
        <strain evidence="4">NS2018</strain>
    </source>
</reference>
<keyword evidence="1" id="KW-0378">Hydrolase</keyword>
<dbReference type="Proteomes" id="UP001168877">
    <property type="component" value="Unassembled WGS sequence"/>
</dbReference>
<reference evidence="4" key="2">
    <citation type="submission" date="2023-06" db="EMBL/GenBank/DDBJ databases">
        <authorList>
            <person name="Swenson N.G."/>
            <person name="Wegrzyn J.L."/>
            <person name="Mcevoy S.L."/>
        </authorList>
    </citation>
    <scope>NUCLEOTIDE SEQUENCE</scope>
    <source>
        <strain evidence="4">NS2018</strain>
        <tissue evidence="4">Leaf</tissue>
    </source>
</reference>
<evidence type="ECO:0000313" key="5">
    <source>
        <dbReference type="Proteomes" id="UP001168877"/>
    </source>
</evidence>
<feature type="domain" description="CCHC-type" evidence="3">
    <location>
        <begin position="94"/>
        <end position="108"/>
    </location>
</feature>
<dbReference type="InterPro" id="IPR036397">
    <property type="entry name" value="RNaseH_sf"/>
</dbReference>
<dbReference type="AlphaFoldDB" id="A0AA39V9K7"/>
<keyword evidence="2" id="KW-0863">Zinc-finger</keyword>